<accession>A0AAV0WE70</accession>
<comment type="caution">
    <text evidence="1">The sequence shown here is derived from an EMBL/GenBank/DDBJ whole genome shotgun (WGS) entry which is preliminary data.</text>
</comment>
<evidence type="ECO:0000313" key="2">
    <source>
        <dbReference type="Proteomes" id="UP001160148"/>
    </source>
</evidence>
<dbReference type="Proteomes" id="UP001160148">
    <property type="component" value="Unassembled WGS sequence"/>
</dbReference>
<dbReference type="EMBL" id="CARXXK010000002">
    <property type="protein sequence ID" value="CAI6353982.1"/>
    <property type="molecule type" value="Genomic_DNA"/>
</dbReference>
<proteinExistence type="predicted"/>
<sequence length="86" mass="10071">MEKSSVHNIFDGTLTGRRYLEFLTEIYGIFVYSTPPLNVQDFIDKIVNAYAELQREQILAATQREVMLCLQSFMENDGLNFEQFLR</sequence>
<dbReference type="AlphaFoldDB" id="A0AAV0WE70"/>
<organism evidence="1 2">
    <name type="scientific">Macrosiphum euphorbiae</name>
    <name type="common">potato aphid</name>
    <dbReference type="NCBI Taxonomy" id="13131"/>
    <lineage>
        <taxon>Eukaryota</taxon>
        <taxon>Metazoa</taxon>
        <taxon>Ecdysozoa</taxon>
        <taxon>Arthropoda</taxon>
        <taxon>Hexapoda</taxon>
        <taxon>Insecta</taxon>
        <taxon>Pterygota</taxon>
        <taxon>Neoptera</taxon>
        <taxon>Paraneoptera</taxon>
        <taxon>Hemiptera</taxon>
        <taxon>Sternorrhyncha</taxon>
        <taxon>Aphidomorpha</taxon>
        <taxon>Aphidoidea</taxon>
        <taxon>Aphididae</taxon>
        <taxon>Macrosiphini</taxon>
        <taxon>Macrosiphum</taxon>
    </lineage>
</organism>
<evidence type="ECO:0000313" key="1">
    <source>
        <dbReference type="EMBL" id="CAI6353982.1"/>
    </source>
</evidence>
<gene>
    <name evidence="1" type="ORF">MEUPH1_LOCUS10039</name>
</gene>
<reference evidence="1 2" key="1">
    <citation type="submission" date="2023-01" db="EMBL/GenBank/DDBJ databases">
        <authorList>
            <person name="Whitehead M."/>
        </authorList>
    </citation>
    <scope>NUCLEOTIDE SEQUENCE [LARGE SCALE GENOMIC DNA]</scope>
</reference>
<keyword evidence="2" id="KW-1185">Reference proteome</keyword>
<name>A0AAV0WE70_9HEMI</name>
<protein>
    <submittedName>
        <fullName evidence="1">Uncharacterized protein</fullName>
    </submittedName>
</protein>